<evidence type="ECO:0000259" key="8">
    <source>
        <dbReference type="PROSITE" id="PS51751"/>
    </source>
</evidence>
<evidence type="ECO:0000313" key="10">
    <source>
        <dbReference type="Proteomes" id="UP000321518"/>
    </source>
</evidence>
<dbReference type="GO" id="GO:0005783">
    <property type="term" value="C:endoplasmic reticulum"/>
    <property type="evidence" value="ECO:0007669"/>
    <property type="project" value="TreeGrafter"/>
</dbReference>
<evidence type="ECO:0000256" key="5">
    <source>
        <dbReference type="ARBA" id="ARBA00023136"/>
    </source>
</evidence>
<dbReference type="Pfam" id="PF05241">
    <property type="entry name" value="EBP"/>
    <property type="match status" value="1"/>
</dbReference>
<dbReference type="EMBL" id="BJWK01000017">
    <property type="protein sequence ID" value="GEM11806.1"/>
    <property type="molecule type" value="Genomic_DNA"/>
</dbReference>
<dbReference type="AlphaFoldDB" id="A0A511KPL4"/>
<dbReference type="PROSITE" id="PS51751">
    <property type="entry name" value="EXPERA"/>
    <property type="match status" value="1"/>
</dbReference>
<feature type="transmembrane region" description="Helical" evidence="7">
    <location>
        <begin position="50"/>
        <end position="71"/>
    </location>
</feature>
<dbReference type="Proteomes" id="UP000321518">
    <property type="component" value="Unassembled WGS sequence"/>
</dbReference>
<evidence type="ECO:0000256" key="7">
    <source>
        <dbReference type="SAM" id="Phobius"/>
    </source>
</evidence>
<comment type="caution">
    <text evidence="9">The sequence shown here is derived from an EMBL/GenBank/DDBJ whole genome shotgun (WGS) entry which is preliminary data.</text>
</comment>
<feature type="transmembrane region" description="Helical" evidence="7">
    <location>
        <begin position="17"/>
        <end position="38"/>
    </location>
</feature>
<dbReference type="PANTHER" id="PTHR14207:SF1">
    <property type="entry name" value="EMOPAMIL-BINDING PROTEIN-LIKE"/>
    <property type="match status" value="1"/>
</dbReference>
<dbReference type="GO" id="GO:0047750">
    <property type="term" value="F:cholestenol delta-isomerase activity"/>
    <property type="evidence" value="ECO:0007669"/>
    <property type="project" value="InterPro"/>
</dbReference>
<evidence type="ECO:0000256" key="6">
    <source>
        <dbReference type="PROSITE-ProRule" id="PRU01087"/>
    </source>
</evidence>
<accession>A0A511KPL4</accession>
<keyword evidence="5 6" id="KW-0472">Membrane</keyword>
<reference evidence="9 10" key="1">
    <citation type="submission" date="2019-07" db="EMBL/GenBank/DDBJ databases">
        <title>Rhodotorula toruloides NBRC10032 genome sequencing.</title>
        <authorList>
            <person name="Shida Y."/>
            <person name="Takaku H."/>
            <person name="Ogasawara W."/>
            <person name="Mori K."/>
        </authorList>
    </citation>
    <scope>NUCLEOTIDE SEQUENCE [LARGE SCALE GENOMIC DNA]</scope>
    <source>
        <strain evidence="9 10">NBRC10032</strain>
    </source>
</reference>
<sequence length="218" mass="24315">MTSHHAPPPTLLTQTTLLSLASTVALLALAVALARRLLPAKRYSDAGQRFIFVWLAFDALVHLTLEASFVFHSFPHPRTVNSGVGPFAALWREYALADTRWRTSDPTVVAIELVTVLGAGPLAAYCANEMRRPENEAWRLWIIILSVAELYGGWMTFAPEWITGSPSLNTSHPLYTWVYLAFFNGLWVVIPLWLTWDSGKVILQALRMARVNDAAKAK</sequence>
<organism evidence="9 10">
    <name type="scientific">Rhodotorula toruloides</name>
    <name type="common">Yeast</name>
    <name type="synonym">Rhodosporidium toruloides</name>
    <dbReference type="NCBI Taxonomy" id="5286"/>
    <lineage>
        <taxon>Eukaryota</taxon>
        <taxon>Fungi</taxon>
        <taxon>Dikarya</taxon>
        <taxon>Basidiomycota</taxon>
        <taxon>Pucciniomycotina</taxon>
        <taxon>Microbotryomycetes</taxon>
        <taxon>Sporidiobolales</taxon>
        <taxon>Sporidiobolaceae</taxon>
        <taxon>Rhodotorula</taxon>
    </lineage>
</organism>
<dbReference type="InterPro" id="IPR033118">
    <property type="entry name" value="EXPERA"/>
</dbReference>
<feature type="domain" description="EXPERA" evidence="8">
    <location>
        <begin position="47"/>
        <end position="195"/>
    </location>
</feature>
<dbReference type="GO" id="GO:0016125">
    <property type="term" value="P:sterol metabolic process"/>
    <property type="evidence" value="ECO:0007669"/>
    <property type="project" value="InterPro"/>
</dbReference>
<comment type="subcellular location">
    <subcellularLocation>
        <location evidence="1">Membrane</location>
        <topology evidence="1">Multi-pass membrane protein</topology>
    </subcellularLocation>
</comment>
<keyword evidence="3 6" id="KW-0812">Transmembrane</keyword>
<evidence type="ECO:0000256" key="3">
    <source>
        <dbReference type="ARBA" id="ARBA00022692"/>
    </source>
</evidence>
<protein>
    <recommendedName>
        <fullName evidence="8">EXPERA domain-containing protein</fullName>
    </recommendedName>
</protein>
<evidence type="ECO:0000256" key="4">
    <source>
        <dbReference type="ARBA" id="ARBA00022989"/>
    </source>
</evidence>
<gene>
    <name evidence="9" type="ORF">Rt10032_c17g5823</name>
</gene>
<evidence type="ECO:0000256" key="1">
    <source>
        <dbReference type="ARBA" id="ARBA00004141"/>
    </source>
</evidence>
<comment type="similarity">
    <text evidence="2">Belongs to the EBP family.</text>
</comment>
<dbReference type="OrthoDB" id="58557at2759"/>
<dbReference type="GO" id="GO:0016020">
    <property type="term" value="C:membrane"/>
    <property type="evidence" value="ECO:0007669"/>
    <property type="project" value="UniProtKB-SubCell"/>
</dbReference>
<feature type="transmembrane region" description="Helical" evidence="7">
    <location>
        <begin position="177"/>
        <end position="196"/>
    </location>
</feature>
<feature type="transmembrane region" description="Helical" evidence="7">
    <location>
        <begin position="138"/>
        <end position="157"/>
    </location>
</feature>
<evidence type="ECO:0000313" key="9">
    <source>
        <dbReference type="EMBL" id="GEM11806.1"/>
    </source>
</evidence>
<evidence type="ECO:0000256" key="2">
    <source>
        <dbReference type="ARBA" id="ARBA00008337"/>
    </source>
</evidence>
<feature type="transmembrane region" description="Helical" evidence="7">
    <location>
        <begin position="108"/>
        <end position="126"/>
    </location>
</feature>
<dbReference type="PANTHER" id="PTHR14207">
    <property type="entry name" value="STEROL ISOMERASE"/>
    <property type="match status" value="1"/>
</dbReference>
<dbReference type="InterPro" id="IPR007905">
    <property type="entry name" value="EBP"/>
</dbReference>
<keyword evidence="4 6" id="KW-1133">Transmembrane helix</keyword>
<proteinExistence type="inferred from homology"/>
<name>A0A511KPL4_RHOTO</name>